<reference evidence="2 3" key="1">
    <citation type="journal article" date="2016" name="PLoS ONE">
        <title>The Identification of Novel Diagnostic Marker Genes for the Detection of Beer Spoiling Pediococcus damnosus Strains Using the BlAst Diagnostic Gene findEr.</title>
        <authorList>
            <person name="Behr J."/>
            <person name="Geissler A.J."/>
            <person name="Schmid J."/>
            <person name="Zehe A."/>
            <person name="Vogel R.F."/>
        </authorList>
    </citation>
    <scope>NUCLEOTIDE SEQUENCE [LARGE SCALE GENOMIC DNA]</scope>
    <source>
        <strain evidence="2 3">TMW 2.1533</strain>
    </source>
</reference>
<feature type="domain" description="TIR" evidence="1">
    <location>
        <begin position="35"/>
        <end position="153"/>
    </location>
</feature>
<evidence type="ECO:0000313" key="2">
    <source>
        <dbReference type="EMBL" id="AMV63900.1"/>
    </source>
</evidence>
<dbReference type="InterPro" id="IPR000157">
    <property type="entry name" value="TIR_dom"/>
</dbReference>
<gene>
    <name evidence="2" type="ORF">ADU70_0071</name>
</gene>
<dbReference type="Pfam" id="PF13676">
    <property type="entry name" value="TIR_2"/>
    <property type="match status" value="1"/>
</dbReference>
<keyword evidence="2" id="KW-0614">Plasmid</keyword>
<dbReference type="Proteomes" id="UP000076405">
    <property type="component" value="Plasmid pL21533-4"/>
</dbReference>
<evidence type="ECO:0000259" key="1">
    <source>
        <dbReference type="Pfam" id="PF13676"/>
    </source>
</evidence>
<evidence type="ECO:0000313" key="3">
    <source>
        <dbReference type="Proteomes" id="UP000076405"/>
    </source>
</evidence>
<dbReference type="Gene3D" id="3.40.50.10140">
    <property type="entry name" value="Toll/interleukin-1 receptor homology (TIR) domain"/>
    <property type="match status" value="1"/>
</dbReference>
<accession>A0AAC9FJV3</accession>
<dbReference type="InterPro" id="IPR035897">
    <property type="entry name" value="Toll_tir_struct_dom_sf"/>
</dbReference>
<dbReference type="AlphaFoldDB" id="A0AAC9FJV3"/>
<sequence length="188" mass="21993">MILNQKFLRNISENMEYEVRKSIDENFNHINEYDIFISHSFLDKSLIQALALLFKKDGFSVYIDWIQDSYLDRSHVSPKTAKIIKNRISQCKALAYVSTENVSNSKWCPWELGIGDGIHKGKACILPILEENGKDFKGQEYLGLYPYMDYTAEENSETKHFWITDPQNTNKYTLLKDWLDGKDLKLHN</sequence>
<organism evidence="2 3">
    <name type="scientific">Pediococcus damnosus</name>
    <dbReference type="NCBI Taxonomy" id="51663"/>
    <lineage>
        <taxon>Bacteria</taxon>
        <taxon>Bacillati</taxon>
        <taxon>Bacillota</taxon>
        <taxon>Bacilli</taxon>
        <taxon>Lactobacillales</taxon>
        <taxon>Lactobacillaceae</taxon>
        <taxon>Pediococcus</taxon>
    </lineage>
</organism>
<dbReference type="SUPFAM" id="SSF52200">
    <property type="entry name" value="Toll/Interleukin receptor TIR domain"/>
    <property type="match status" value="1"/>
</dbReference>
<proteinExistence type="predicted"/>
<name>A0AAC9FJV3_9LACO</name>
<dbReference type="GO" id="GO:0007165">
    <property type="term" value="P:signal transduction"/>
    <property type="evidence" value="ECO:0007669"/>
    <property type="project" value="InterPro"/>
</dbReference>
<geneLocation type="plasmid" evidence="3">
    <name>pl21533-4</name>
</geneLocation>
<dbReference type="RefSeq" id="WP_062904670.1">
    <property type="nucleotide sequence ID" value="NZ_CP012279.1"/>
</dbReference>
<protein>
    <recommendedName>
        <fullName evidence="1">TIR domain-containing protein</fullName>
    </recommendedName>
</protein>
<dbReference type="EMBL" id="CP012279">
    <property type="protein sequence ID" value="AMV63900.1"/>
    <property type="molecule type" value="Genomic_DNA"/>
</dbReference>